<dbReference type="GO" id="GO:0005737">
    <property type="term" value="C:cytoplasm"/>
    <property type="evidence" value="ECO:0007669"/>
    <property type="project" value="TreeGrafter"/>
</dbReference>
<dbReference type="Gene3D" id="1.25.40.20">
    <property type="entry name" value="Ankyrin repeat-containing domain"/>
    <property type="match status" value="1"/>
</dbReference>
<dbReference type="InterPro" id="IPR036770">
    <property type="entry name" value="Ankyrin_rpt-contain_sf"/>
</dbReference>
<dbReference type="InterPro" id="IPR002110">
    <property type="entry name" value="Ankyrin_rpt"/>
</dbReference>
<dbReference type="InterPro" id="IPR034998">
    <property type="entry name" value="ANKLE1"/>
</dbReference>
<dbReference type="PROSITE" id="PS50297">
    <property type="entry name" value="ANK_REP_REGION"/>
    <property type="match status" value="1"/>
</dbReference>
<reference evidence="4" key="1">
    <citation type="submission" date="2016-06" db="UniProtKB">
        <authorList>
            <consortium name="WormBaseParasite"/>
        </authorList>
    </citation>
    <scope>IDENTIFICATION</scope>
</reference>
<dbReference type="GO" id="GO:0000724">
    <property type="term" value="P:double-strand break repair via homologous recombination"/>
    <property type="evidence" value="ECO:0007669"/>
    <property type="project" value="TreeGrafter"/>
</dbReference>
<protein>
    <submittedName>
        <fullName evidence="4">ANK_REP_REGION domain-containing protein</fullName>
    </submittedName>
</protein>
<dbReference type="GO" id="GO:0000712">
    <property type="term" value="P:resolution of meiotic recombination intermediates"/>
    <property type="evidence" value="ECO:0007669"/>
    <property type="project" value="TreeGrafter"/>
</dbReference>
<gene>
    <name evidence="2" type="ORF">GPUH_LOCUS24728</name>
</gene>
<reference evidence="2 3" key="2">
    <citation type="submission" date="2018-11" db="EMBL/GenBank/DDBJ databases">
        <authorList>
            <consortium name="Pathogen Informatics"/>
        </authorList>
    </citation>
    <scope>NUCLEOTIDE SEQUENCE [LARGE SCALE GENOMIC DNA]</scope>
</reference>
<dbReference type="AlphaFoldDB" id="A0A183EUT7"/>
<name>A0A183EUT7_9BILA</name>
<dbReference type="SMART" id="SM00248">
    <property type="entry name" value="ANK"/>
    <property type="match status" value="2"/>
</dbReference>
<dbReference type="GO" id="GO:0004520">
    <property type="term" value="F:DNA endonuclease activity"/>
    <property type="evidence" value="ECO:0007669"/>
    <property type="project" value="TreeGrafter"/>
</dbReference>
<evidence type="ECO:0000313" key="4">
    <source>
        <dbReference type="WBParaSite" id="GPUH_0002475801-mRNA-1"/>
    </source>
</evidence>
<accession>A0A183EUT7</accession>
<dbReference type="WBParaSite" id="GPUH_0002475801-mRNA-1">
    <property type="protein sequence ID" value="GPUH_0002475801-mRNA-1"/>
    <property type="gene ID" value="GPUH_0002475801"/>
</dbReference>
<evidence type="ECO:0000256" key="1">
    <source>
        <dbReference type="PROSITE-ProRule" id="PRU00023"/>
    </source>
</evidence>
<dbReference type="SUPFAM" id="SSF48403">
    <property type="entry name" value="Ankyrin repeat"/>
    <property type="match status" value="1"/>
</dbReference>
<dbReference type="OrthoDB" id="1601181at2759"/>
<dbReference type="EMBL" id="UYRT01102286">
    <property type="protein sequence ID" value="VDN43250.1"/>
    <property type="molecule type" value="Genomic_DNA"/>
</dbReference>
<evidence type="ECO:0000313" key="2">
    <source>
        <dbReference type="EMBL" id="VDN43250.1"/>
    </source>
</evidence>
<dbReference type="Pfam" id="PF12796">
    <property type="entry name" value="Ank_2"/>
    <property type="match status" value="1"/>
</dbReference>
<dbReference type="Proteomes" id="UP000271098">
    <property type="component" value="Unassembled WGS sequence"/>
</dbReference>
<dbReference type="PROSITE" id="PS50088">
    <property type="entry name" value="ANK_REPEAT"/>
    <property type="match status" value="1"/>
</dbReference>
<keyword evidence="1" id="KW-0040">ANK repeat</keyword>
<organism evidence="4">
    <name type="scientific">Gongylonema pulchrum</name>
    <dbReference type="NCBI Taxonomy" id="637853"/>
    <lineage>
        <taxon>Eukaryota</taxon>
        <taxon>Metazoa</taxon>
        <taxon>Ecdysozoa</taxon>
        <taxon>Nematoda</taxon>
        <taxon>Chromadorea</taxon>
        <taxon>Rhabditida</taxon>
        <taxon>Spirurina</taxon>
        <taxon>Spiruromorpha</taxon>
        <taxon>Spiruroidea</taxon>
        <taxon>Gongylonematidae</taxon>
        <taxon>Gongylonema</taxon>
    </lineage>
</organism>
<sequence length="82" mass="8864">MMECGSSSSSHTNVLHLLAASRSPTALDAIQNLLKTGQRHVNEREAEGLTALHVAAAWDNLAICQLLMFYGADPFLPDDNGR</sequence>
<keyword evidence="3" id="KW-1185">Reference proteome</keyword>
<evidence type="ECO:0000313" key="3">
    <source>
        <dbReference type="Proteomes" id="UP000271098"/>
    </source>
</evidence>
<feature type="repeat" description="ANK" evidence="1">
    <location>
        <begin position="47"/>
        <end position="79"/>
    </location>
</feature>
<dbReference type="PANTHER" id="PTHR46427">
    <property type="entry name" value="ANKYRIN REPEAT AND LEM DOMAIN-CONTAINING PROTEIN 1"/>
    <property type="match status" value="1"/>
</dbReference>
<dbReference type="PANTHER" id="PTHR46427:SF1">
    <property type="entry name" value="ANKYRIN REPEAT AND LEM DOMAIN-CONTAINING PROTEIN 1"/>
    <property type="match status" value="1"/>
</dbReference>
<dbReference type="GO" id="GO:0005654">
    <property type="term" value="C:nucleoplasm"/>
    <property type="evidence" value="ECO:0007669"/>
    <property type="project" value="TreeGrafter"/>
</dbReference>
<proteinExistence type="predicted"/>